<evidence type="ECO:0000313" key="6">
    <source>
        <dbReference type="Proteomes" id="UP001642260"/>
    </source>
</evidence>
<dbReference type="InterPro" id="IPR011009">
    <property type="entry name" value="Kinase-like_dom_sf"/>
</dbReference>
<dbReference type="PANTHER" id="PTHR24056:SF384">
    <property type="entry name" value="PROTEIN KINASE SUPERFAMILY PROTEIN"/>
    <property type="match status" value="1"/>
</dbReference>
<feature type="domain" description="Protein kinase" evidence="4">
    <location>
        <begin position="1"/>
        <end position="114"/>
    </location>
</feature>
<dbReference type="AlphaFoldDB" id="A0ABC8KBZ1"/>
<accession>A0ABC8KBZ1</accession>
<dbReference type="Proteomes" id="UP001642260">
    <property type="component" value="Unassembled WGS sequence"/>
</dbReference>
<dbReference type="SUPFAM" id="SSF56112">
    <property type="entry name" value="Protein kinase-like (PK-like)"/>
    <property type="match status" value="1"/>
</dbReference>
<evidence type="ECO:0000256" key="1">
    <source>
        <dbReference type="ARBA" id="ARBA00022741"/>
    </source>
</evidence>
<feature type="compositionally biased region" description="Basic and acidic residues" evidence="3">
    <location>
        <begin position="131"/>
        <end position="167"/>
    </location>
</feature>
<evidence type="ECO:0000259" key="4">
    <source>
        <dbReference type="PROSITE" id="PS50011"/>
    </source>
</evidence>
<keyword evidence="1" id="KW-0547">Nucleotide-binding</keyword>
<organism evidence="5 6">
    <name type="scientific">Eruca vesicaria subsp. sativa</name>
    <name type="common">Garden rocket</name>
    <name type="synonym">Eruca sativa</name>
    <dbReference type="NCBI Taxonomy" id="29727"/>
    <lineage>
        <taxon>Eukaryota</taxon>
        <taxon>Viridiplantae</taxon>
        <taxon>Streptophyta</taxon>
        <taxon>Embryophyta</taxon>
        <taxon>Tracheophyta</taxon>
        <taxon>Spermatophyta</taxon>
        <taxon>Magnoliopsida</taxon>
        <taxon>eudicotyledons</taxon>
        <taxon>Gunneridae</taxon>
        <taxon>Pentapetalae</taxon>
        <taxon>rosids</taxon>
        <taxon>malvids</taxon>
        <taxon>Brassicales</taxon>
        <taxon>Brassicaceae</taxon>
        <taxon>Brassiceae</taxon>
        <taxon>Eruca</taxon>
    </lineage>
</organism>
<dbReference type="PANTHER" id="PTHR24056">
    <property type="entry name" value="CELL DIVISION PROTEIN KINASE"/>
    <property type="match status" value="1"/>
</dbReference>
<proteinExistence type="predicted"/>
<dbReference type="EMBL" id="CAKOAT010177378">
    <property type="protein sequence ID" value="CAH8352938.1"/>
    <property type="molecule type" value="Genomic_DNA"/>
</dbReference>
<protein>
    <recommendedName>
        <fullName evidence="4">Protein kinase domain-containing protein</fullName>
    </recommendedName>
</protein>
<evidence type="ECO:0000256" key="2">
    <source>
        <dbReference type="ARBA" id="ARBA00022840"/>
    </source>
</evidence>
<keyword evidence="6" id="KW-1185">Reference proteome</keyword>
<dbReference type="Pfam" id="PF00069">
    <property type="entry name" value="Pkinase"/>
    <property type="match status" value="1"/>
</dbReference>
<feature type="region of interest" description="Disordered" evidence="3">
    <location>
        <begin position="122"/>
        <end position="171"/>
    </location>
</feature>
<dbReference type="Gene3D" id="1.10.510.10">
    <property type="entry name" value="Transferase(Phosphotransferase) domain 1"/>
    <property type="match status" value="1"/>
</dbReference>
<comment type="caution">
    <text evidence="5">The sequence shown here is derived from an EMBL/GenBank/DDBJ whole genome shotgun (WGS) entry which is preliminary data.</text>
</comment>
<dbReference type="SMART" id="SM00220">
    <property type="entry name" value="S_TKc"/>
    <property type="match status" value="1"/>
</dbReference>
<evidence type="ECO:0000256" key="3">
    <source>
        <dbReference type="SAM" id="MobiDB-lite"/>
    </source>
</evidence>
<sequence length="210" mass="23274">MEIEIQKKGGAAAMGIIDEPMRPGDGDLQLTSRIVTLWYRAPELLLGATEYGPAIDMWSAGCILAELFAGKPIMARRTEVEQMHKILKLCSSRSEDLEPEKRGSAASALKSKFFKTEPLLANPSNLPRYSPSKELDAKLHNEESRKTEDKKRRGGERVTRGRGKDLKTAQTPEFIAAGQSKVPCISHKFKTDEEGGLVMMGFNCFSWVGM</sequence>
<gene>
    <name evidence="5" type="ORF">ERUC_LOCUS18827</name>
</gene>
<keyword evidence="2" id="KW-0067">ATP-binding</keyword>
<dbReference type="InterPro" id="IPR000719">
    <property type="entry name" value="Prot_kinase_dom"/>
</dbReference>
<dbReference type="PROSITE" id="PS50011">
    <property type="entry name" value="PROTEIN_KINASE_DOM"/>
    <property type="match status" value="1"/>
</dbReference>
<dbReference type="GO" id="GO:0005524">
    <property type="term" value="F:ATP binding"/>
    <property type="evidence" value="ECO:0007669"/>
    <property type="project" value="UniProtKB-KW"/>
</dbReference>
<reference evidence="5 6" key="1">
    <citation type="submission" date="2022-03" db="EMBL/GenBank/DDBJ databases">
        <authorList>
            <person name="Macdonald S."/>
            <person name="Ahmed S."/>
            <person name="Newling K."/>
        </authorList>
    </citation>
    <scope>NUCLEOTIDE SEQUENCE [LARGE SCALE GENOMIC DNA]</scope>
</reference>
<name>A0ABC8KBZ1_ERUVS</name>
<dbReference type="InterPro" id="IPR050108">
    <property type="entry name" value="CDK"/>
</dbReference>
<evidence type="ECO:0000313" key="5">
    <source>
        <dbReference type="EMBL" id="CAH8352938.1"/>
    </source>
</evidence>